<dbReference type="InterPro" id="IPR020864">
    <property type="entry name" value="MACPF"/>
</dbReference>
<feature type="domain" description="MACPF" evidence="6">
    <location>
        <begin position="12"/>
        <end position="335"/>
    </location>
</feature>
<reference evidence="8" key="1">
    <citation type="journal article" date="2019" name="Int. J. Syst. Evol. Microbiol.">
        <title>The Global Catalogue of Microorganisms (GCM) 10K type strain sequencing project: providing services to taxonomists for standard genome sequencing and annotation.</title>
        <authorList>
            <consortium name="The Broad Institute Genomics Platform"/>
            <consortium name="The Broad Institute Genome Sequencing Center for Infectious Disease"/>
            <person name="Wu L."/>
            <person name="Ma J."/>
        </authorList>
    </citation>
    <scope>NUCLEOTIDE SEQUENCE [LARGE SCALE GENOMIC DNA]</scope>
    <source>
        <strain evidence="8">JCM 14370</strain>
    </source>
</reference>
<proteinExistence type="predicted"/>
<accession>A0ABQ2D5R5</accession>
<comment type="caution">
    <text evidence="7">The sequence shown here is derived from an EMBL/GenBank/DDBJ whole genome shotgun (WGS) entry which is preliminary data.</text>
</comment>
<evidence type="ECO:0000256" key="3">
    <source>
        <dbReference type="ARBA" id="ARBA00022525"/>
    </source>
</evidence>
<sequence>MTAQPKNQSQEAQTQQTQAAPTFPNIAFLGRGYDLLLTDPLDYASGGSRATVIALQYKNDNVQLVANDHFRFPDSTQNNPDPGGTTSLTFQQMFRQSDYQSQFGETATISGGIPLIAKFSLSESYSQSFSQKSSLQSSTLYTWREVRLVTVNFTPALDDPPPLVLDTDFANAVENLSSSSASDPTYQEFIQQFGTHYTTSVSFGGRAYQYTVVEASTFSSMIAQSIDVQAGASGAFDIFTGSASGSYNQQNTQSYQSATESSTTLKNFSGGSPFDSWDNWVSSVGGQPVPIALTLAPLSDLLNGTNFPNDPDIATRQSLLETAITNYLQANSAPLNNPQPLQSDSTQFYLVNAGGQYLARTQDPSESGNLAMVSDPTSSSVFMYNGPSPLAPDTFVALTNNTFGGHVDAGSDGSQVVFTFAENNGYQQTQLVSVFNNPASPVSGLGTLPSNLMTGDQVYVLHKTAGAMQASGSQVPAVANPTPGDPSLVWTIVSGNGE</sequence>
<name>A0ABQ2D5R5_9DEIO</name>
<dbReference type="SMART" id="SM00457">
    <property type="entry name" value="MACPF"/>
    <property type="match status" value="1"/>
</dbReference>
<dbReference type="RefSeq" id="WP_189005044.1">
    <property type="nucleotide sequence ID" value="NZ_BMOD01000017.1"/>
</dbReference>
<keyword evidence="8" id="KW-1185">Reference proteome</keyword>
<dbReference type="InterPro" id="IPR020863">
    <property type="entry name" value="MACPF_CS"/>
</dbReference>
<keyword evidence="3" id="KW-0964">Secreted</keyword>
<evidence type="ECO:0000256" key="2">
    <source>
        <dbReference type="ARBA" id="ARBA00004613"/>
    </source>
</evidence>
<evidence type="ECO:0000256" key="4">
    <source>
        <dbReference type="ARBA" id="ARBA00023136"/>
    </source>
</evidence>
<evidence type="ECO:0000313" key="8">
    <source>
        <dbReference type="Proteomes" id="UP000632222"/>
    </source>
</evidence>
<organism evidence="7 8">
    <name type="scientific">Deinococcus roseus</name>
    <dbReference type="NCBI Taxonomy" id="392414"/>
    <lineage>
        <taxon>Bacteria</taxon>
        <taxon>Thermotogati</taxon>
        <taxon>Deinococcota</taxon>
        <taxon>Deinococci</taxon>
        <taxon>Deinococcales</taxon>
        <taxon>Deinococcaceae</taxon>
        <taxon>Deinococcus</taxon>
    </lineage>
</organism>
<keyword evidence="4" id="KW-0472">Membrane</keyword>
<comment type="subcellular location">
    <subcellularLocation>
        <location evidence="1">Membrane</location>
    </subcellularLocation>
    <subcellularLocation>
        <location evidence="2">Secreted</location>
    </subcellularLocation>
</comment>
<evidence type="ECO:0000313" key="7">
    <source>
        <dbReference type="EMBL" id="GGJ46903.1"/>
    </source>
</evidence>
<gene>
    <name evidence="7" type="ORF">GCM10008938_36290</name>
</gene>
<dbReference type="PANTHER" id="PTHR45742">
    <property type="entry name" value="COMPLEMENT COMPONENT C6"/>
    <property type="match status" value="1"/>
</dbReference>
<evidence type="ECO:0000256" key="1">
    <source>
        <dbReference type="ARBA" id="ARBA00004370"/>
    </source>
</evidence>
<dbReference type="PROSITE" id="PS00279">
    <property type="entry name" value="MACPF_1"/>
    <property type="match status" value="1"/>
</dbReference>
<dbReference type="Pfam" id="PF01823">
    <property type="entry name" value="MACPF"/>
    <property type="match status" value="1"/>
</dbReference>
<evidence type="ECO:0000259" key="6">
    <source>
        <dbReference type="PROSITE" id="PS51412"/>
    </source>
</evidence>
<evidence type="ECO:0000256" key="5">
    <source>
        <dbReference type="ARBA" id="ARBA00023157"/>
    </source>
</evidence>
<protein>
    <recommendedName>
        <fullName evidence="6">MACPF domain-containing protein</fullName>
    </recommendedName>
</protein>
<dbReference type="PANTHER" id="PTHR45742:SF8">
    <property type="entry name" value="FLOCCULATION PROTEIN FLO11"/>
    <property type="match status" value="1"/>
</dbReference>
<keyword evidence="5" id="KW-1015">Disulfide bond</keyword>
<dbReference type="PROSITE" id="PS51412">
    <property type="entry name" value="MACPF_2"/>
    <property type="match status" value="1"/>
</dbReference>
<dbReference type="EMBL" id="BMOD01000017">
    <property type="protein sequence ID" value="GGJ46903.1"/>
    <property type="molecule type" value="Genomic_DNA"/>
</dbReference>
<dbReference type="Proteomes" id="UP000632222">
    <property type="component" value="Unassembled WGS sequence"/>
</dbReference>